<evidence type="ECO:0000313" key="1">
    <source>
        <dbReference type="EMBL" id="KAJ9091393.1"/>
    </source>
</evidence>
<protein>
    <submittedName>
        <fullName evidence="1">Uncharacterized protein</fullName>
    </submittedName>
</protein>
<evidence type="ECO:0000313" key="2">
    <source>
        <dbReference type="Proteomes" id="UP001230649"/>
    </source>
</evidence>
<name>A0ACC2UX21_9TREE</name>
<dbReference type="EMBL" id="JASBWS010000202">
    <property type="protein sequence ID" value="KAJ9091393.1"/>
    <property type="molecule type" value="Genomic_DNA"/>
</dbReference>
<gene>
    <name evidence="1" type="ORF">QFC20_007641</name>
</gene>
<reference evidence="1" key="1">
    <citation type="submission" date="2023-04" db="EMBL/GenBank/DDBJ databases">
        <title>Draft Genome sequencing of Naganishia species isolated from polar environments using Oxford Nanopore Technology.</title>
        <authorList>
            <person name="Leo P."/>
            <person name="Venkateswaran K."/>
        </authorList>
    </citation>
    <scope>NUCLEOTIDE SEQUENCE</scope>
    <source>
        <strain evidence="1">MNA-CCFEE 5262</strain>
    </source>
</reference>
<comment type="caution">
    <text evidence="1">The sequence shown here is derived from an EMBL/GenBank/DDBJ whole genome shotgun (WGS) entry which is preliminary data.</text>
</comment>
<sequence>MSTESSTSLENLQVGMSPSVQGKRWPRLKVLADDGPSLPLDVIGEIAKFLIDDYAFGTCASLNVTAKAIEEGTAPVLWKICVLPGAQAFRRLPPSARGSSSNLSAAKVRSLEDQNLQFKISNGRLFPRMKAIFMLSDSGKDETGSHTVTIMLTEAYRFGTEDILDFSRAIDVFQRAGGQEIANACNDVEGIVLALQSAFPTTAKTTSSAAALKPSSVALPPLPFVPMAINLHGREESVPRYASAFLESLQWLQRANTGYDGSRVLEVVHDHDEHLFACVRLFQKVAKVDPAVTTLPIRFFFGEEPTIDAAITAYGRTARALIDMFRGTYIRAYPRLPPNTLDGIWIGVMASTTSTFASWEVFQSKSQKLVSVFKYEDVHKHLSMDPLPVL</sequence>
<accession>A0ACC2UX21</accession>
<organism evidence="1 2">
    <name type="scientific">Naganishia adeliensis</name>
    <dbReference type="NCBI Taxonomy" id="92952"/>
    <lineage>
        <taxon>Eukaryota</taxon>
        <taxon>Fungi</taxon>
        <taxon>Dikarya</taxon>
        <taxon>Basidiomycota</taxon>
        <taxon>Agaricomycotina</taxon>
        <taxon>Tremellomycetes</taxon>
        <taxon>Filobasidiales</taxon>
        <taxon>Filobasidiaceae</taxon>
        <taxon>Naganishia</taxon>
    </lineage>
</organism>
<dbReference type="Proteomes" id="UP001230649">
    <property type="component" value="Unassembled WGS sequence"/>
</dbReference>
<proteinExistence type="predicted"/>
<keyword evidence="2" id="KW-1185">Reference proteome</keyword>